<evidence type="ECO:0000313" key="4">
    <source>
        <dbReference type="Proteomes" id="UP000663829"/>
    </source>
</evidence>
<dbReference type="Proteomes" id="UP000663829">
    <property type="component" value="Unassembled WGS sequence"/>
</dbReference>
<evidence type="ECO:0000313" key="3">
    <source>
        <dbReference type="EMBL" id="CAF3914510.1"/>
    </source>
</evidence>
<dbReference type="PANTHER" id="PTHR10704">
    <property type="entry name" value="CARBOHYDRATE SULFOTRANSFERASE"/>
    <property type="match status" value="1"/>
</dbReference>
<dbReference type="GO" id="GO:0006790">
    <property type="term" value="P:sulfur compound metabolic process"/>
    <property type="evidence" value="ECO:0007669"/>
    <property type="project" value="TreeGrafter"/>
</dbReference>
<dbReference type="EMBL" id="CAJOBC010006892">
    <property type="protein sequence ID" value="CAF3914510.1"/>
    <property type="molecule type" value="Genomic_DNA"/>
</dbReference>
<dbReference type="Gene3D" id="3.40.50.300">
    <property type="entry name" value="P-loop containing nucleotide triphosphate hydrolases"/>
    <property type="match status" value="1"/>
</dbReference>
<reference evidence="2" key="1">
    <citation type="submission" date="2021-02" db="EMBL/GenBank/DDBJ databases">
        <authorList>
            <person name="Nowell W R."/>
        </authorList>
    </citation>
    <scope>NUCLEOTIDE SEQUENCE</scope>
</reference>
<sequence>MIELTAYTNQSSSQSPPLKNQFISTQTVFDPLRRLPIIHNVNVTKILLVTYFRGGSTFLGDLLQQNWNSFYHFEPLHYMTVGIRIENERTEEAFRLIKHLFKCDFINVPNYIKWVSIDVHQHLFEFNKFLQNTCYFRPASCFDSLFIEQVCLRSPIQIMKVARLSMRHIEKLAVNDLNLKVVYLVRDPRGIYSSRKLMDCQI</sequence>
<comment type="caution">
    <text evidence="2">The sequence shown here is derived from an EMBL/GenBank/DDBJ whole genome shotgun (WGS) entry which is preliminary data.</text>
</comment>
<dbReference type="PANTHER" id="PTHR10704:SF44">
    <property type="entry name" value="LD35051P-RELATED"/>
    <property type="match status" value="1"/>
</dbReference>
<dbReference type="OrthoDB" id="6138663at2759"/>
<organism evidence="2 4">
    <name type="scientific">Didymodactylos carnosus</name>
    <dbReference type="NCBI Taxonomy" id="1234261"/>
    <lineage>
        <taxon>Eukaryota</taxon>
        <taxon>Metazoa</taxon>
        <taxon>Spiralia</taxon>
        <taxon>Gnathifera</taxon>
        <taxon>Rotifera</taxon>
        <taxon>Eurotatoria</taxon>
        <taxon>Bdelloidea</taxon>
        <taxon>Philodinida</taxon>
        <taxon>Philodinidae</taxon>
        <taxon>Didymodactylos</taxon>
    </lineage>
</organism>
<protein>
    <recommendedName>
        <fullName evidence="1">Sulfotransferase domain-containing protein</fullName>
    </recommendedName>
</protein>
<evidence type="ECO:0000259" key="1">
    <source>
        <dbReference type="Pfam" id="PF00685"/>
    </source>
</evidence>
<dbReference type="AlphaFoldDB" id="A0A814SP89"/>
<proteinExistence type="predicted"/>
<dbReference type="GO" id="GO:0001517">
    <property type="term" value="F:N-acetylglucosamine 6-O-sulfotransferase activity"/>
    <property type="evidence" value="ECO:0007669"/>
    <property type="project" value="TreeGrafter"/>
</dbReference>
<keyword evidence="4" id="KW-1185">Reference proteome</keyword>
<accession>A0A814SP89</accession>
<dbReference type="Proteomes" id="UP000681722">
    <property type="component" value="Unassembled WGS sequence"/>
</dbReference>
<name>A0A814SP89_9BILA</name>
<dbReference type="EMBL" id="CAJNOQ010006892">
    <property type="protein sequence ID" value="CAF1150953.1"/>
    <property type="molecule type" value="Genomic_DNA"/>
</dbReference>
<dbReference type="Pfam" id="PF00685">
    <property type="entry name" value="Sulfotransfer_1"/>
    <property type="match status" value="1"/>
</dbReference>
<dbReference type="InterPro" id="IPR000863">
    <property type="entry name" value="Sulfotransferase_dom"/>
</dbReference>
<dbReference type="InterPro" id="IPR051135">
    <property type="entry name" value="Gal/GlcNAc/GalNAc_ST"/>
</dbReference>
<dbReference type="GO" id="GO:0006044">
    <property type="term" value="P:N-acetylglucosamine metabolic process"/>
    <property type="evidence" value="ECO:0007669"/>
    <property type="project" value="TreeGrafter"/>
</dbReference>
<dbReference type="InterPro" id="IPR027417">
    <property type="entry name" value="P-loop_NTPase"/>
</dbReference>
<gene>
    <name evidence="2" type="ORF">GPM918_LOCUS21178</name>
    <name evidence="3" type="ORF">SRO942_LOCUS21175</name>
</gene>
<feature type="domain" description="Sulfotransferase" evidence="1">
    <location>
        <begin position="44"/>
        <end position="195"/>
    </location>
</feature>
<evidence type="ECO:0000313" key="2">
    <source>
        <dbReference type="EMBL" id="CAF1150953.1"/>
    </source>
</evidence>
<dbReference type="SUPFAM" id="SSF52540">
    <property type="entry name" value="P-loop containing nucleoside triphosphate hydrolases"/>
    <property type="match status" value="1"/>
</dbReference>